<evidence type="ECO:0000259" key="5">
    <source>
        <dbReference type="PROSITE" id="PS51935"/>
    </source>
</evidence>
<dbReference type="RefSeq" id="WP_175276517.1">
    <property type="nucleotide sequence ID" value="NZ_CP054836.1"/>
</dbReference>
<dbReference type="InterPro" id="IPR000064">
    <property type="entry name" value="NLP_P60_dom"/>
</dbReference>
<comment type="similarity">
    <text evidence="1">Belongs to the peptidase C40 family.</text>
</comment>
<evidence type="ECO:0000256" key="4">
    <source>
        <dbReference type="ARBA" id="ARBA00022807"/>
    </source>
</evidence>
<evidence type="ECO:0000313" key="7">
    <source>
        <dbReference type="Proteomes" id="UP000509367"/>
    </source>
</evidence>
<dbReference type="GO" id="GO:0008234">
    <property type="term" value="F:cysteine-type peptidase activity"/>
    <property type="evidence" value="ECO:0007669"/>
    <property type="project" value="UniProtKB-KW"/>
</dbReference>
<keyword evidence="4" id="KW-0788">Thiol protease</keyword>
<name>A0A6N1VCM5_9HYPH</name>
<dbReference type="EMBL" id="CP054836">
    <property type="protein sequence ID" value="QKV18624.1"/>
    <property type="molecule type" value="Genomic_DNA"/>
</dbReference>
<dbReference type="GO" id="GO:0006508">
    <property type="term" value="P:proteolysis"/>
    <property type="evidence" value="ECO:0007669"/>
    <property type="project" value="UniProtKB-KW"/>
</dbReference>
<dbReference type="Proteomes" id="UP000509367">
    <property type="component" value="Chromosome"/>
</dbReference>
<dbReference type="NCBIfam" id="TIGR02219">
    <property type="entry name" value="phage_NlpC_fam"/>
    <property type="match status" value="1"/>
</dbReference>
<dbReference type="AlphaFoldDB" id="A0A6N1VCM5"/>
<dbReference type="PROSITE" id="PS51935">
    <property type="entry name" value="NLPC_P60"/>
    <property type="match status" value="1"/>
</dbReference>
<protein>
    <submittedName>
        <fullName evidence="6">C40 family peptidase</fullName>
    </submittedName>
</protein>
<keyword evidence="3" id="KW-0378">Hydrolase</keyword>
<dbReference type="Pfam" id="PF00877">
    <property type="entry name" value="NLPC_P60"/>
    <property type="match status" value="1"/>
</dbReference>
<feature type="domain" description="NlpC/P60" evidence="5">
    <location>
        <begin position="8"/>
        <end position="147"/>
    </location>
</feature>
<dbReference type="InterPro" id="IPR038765">
    <property type="entry name" value="Papain-like_cys_pep_sf"/>
</dbReference>
<dbReference type="KEGG" id="orm:HTY61_09275"/>
<dbReference type="SUPFAM" id="SSF54001">
    <property type="entry name" value="Cysteine proteinases"/>
    <property type="match status" value="1"/>
</dbReference>
<evidence type="ECO:0000256" key="2">
    <source>
        <dbReference type="ARBA" id="ARBA00022670"/>
    </source>
</evidence>
<accession>A0A6N1VCM5</accession>
<evidence type="ECO:0000256" key="3">
    <source>
        <dbReference type="ARBA" id="ARBA00022801"/>
    </source>
</evidence>
<organism evidence="6 7">
    <name type="scientific">Oricola thermophila</name>
    <dbReference type="NCBI Taxonomy" id="2742145"/>
    <lineage>
        <taxon>Bacteria</taxon>
        <taxon>Pseudomonadati</taxon>
        <taxon>Pseudomonadota</taxon>
        <taxon>Alphaproteobacteria</taxon>
        <taxon>Hyphomicrobiales</taxon>
        <taxon>Ahrensiaceae</taxon>
        <taxon>Oricola</taxon>
    </lineage>
</organism>
<dbReference type="InterPro" id="IPR011929">
    <property type="entry name" value="Phage_pept_NlpC/P60"/>
</dbReference>
<keyword evidence="2" id="KW-0645">Protease</keyword>
<evidence type="ECO:0000313" key="6">
    <source>
        <dbReference type="EMBL" id="QKV18624.1"/>
    </source>
</evidence>
<dbReference type="Gene3D" id="3.90.1720.10">
    <property type="entry name" value="endopeptidase domain like (from Nostoc punctiforme)"/>
    <property type="match status" value="1"/>
</dbReference>
<reference evidence="6 7" key="1">
    <citation type="submission" date="2020-06" db="EMBL/GenBank/DDBJ databases">
        <title>Oricola thermophila sp. nov. isolated from a tidal sediments.</title>
        <authorList>
            <person name="Kwon K.K."/>
            <person name="Yang S.-H."/>
            <person name="Park M.-J."/>
        </authorList>
    </citation>
    <scope>NUCLEOTIDE SEQUENCE [LARGE SCALE GENOMIC DNA]</scope>
    <source>
        <strain evidence="6 7">MEBiC13590</strain>
    </source>
</reference>
<proteinExistence type="inferred from homology"/>
<gene>
    <name evidence="6" type="ORF">HTY61_09275</name>
</gene>
<keyword evidence="7" id="KW-1185">Reference proteome</keyword>
<evidence type="ECO:0000256" key="1">
    <source>
        <dbReference type="ARBA" id="ARBA00007074"/>
    </source>
</evidence>
<sequence>MAVRWSRDARRKRAIEIAETWIGTPYRHQQSRRGVGCDCLGLMLGIWRELYNEDVPVRLAYSPDWAETARGEPLLDALGAHCDRVESARMRPGDILAFRWQAGAAAKHLALLAPANRIIHAYEGHSVTASAFVPSWRRRVAGVFAFPEN</sequence>